<reference evidence="9 10" key="1">
    <citation type="submission" date="2022-04" db="EMBL/GenBank/DDBJ databases">
        <title>Genome diversity in the genus Frankia.</title>
        <authorList>
            <person name="Carlos-Shanley C."/>
            <person name="Hahn D."/>
        </authorList>
    </citation>
    <scope>NUCLEOTIDE SEQUENCE [LARGE SCALE GENOMIC DNA]</scope>
    <source>
        <strain evidence="9 10">Ag45/Mut15</strain>
    </source>
</reference>
<evidence type="ECO:0000256" key="6">
    <source>
        <dbReference type="RuleBase" id="RU000716"/>
    </source>
</evidence>
<dbReference type="CDD" id="cd06171">
    <property type="entry name" value="Sigma70_r4"/>
    <property type="match status" value="1"/>
</dbReference>
<evidence type="ECO:0000256" key="5">
    <source>
        <dbReference type="ARBA" id="ARBA00023163"/>
    </source>
</evidence>
<dbReference type="Pfam" id="PF04542">
    <property type="entry name" value="Sigma70_r2"/>
    <property type="match status" value="1"/>
</dbReference>
<keyword evidence="5 6" id="KW-0804">Transcription</keyword>
<dbReference type="Gene3D" id="1.10.1740.10">
    <property type="match status" value="1"/>
</dbReference>
<dbReference type="SUPFAM" id="SSF88946">
    <property type="entry name" value="Sigma2 domain of RNA polymerase sigma factors"/>
    <property type="match status" value="1"/>
</dbReference>
<dbReference type="SUPFAM" id="SSF88659">
    <property type="entry name" value="Sigma3 and sigma4 domains of RNA polymerase sigma factors"/>
    <property type="match status" value="1"/>
</dbReference>
<dbReference type="NCBIfam" id="NF007227">
    <property type="entry name" value="PRK09645.1"/>
    <property type="match status" value="1"/>
</dbReference>
<feature type="domain" description="RNA polymerase sigma-70 region 2" evidence="7">
    <location>
        <begin position="26"/>
        <end position="92"/>
    </location>
</feature>
<keyword evidence="2 6" id="KW-0805">Transcription regulation</keyword>
<organism evidence="9 10">
    <name type="scientific">Frankia umida</name>
    <dbReference type="NCBI Taxonomy" id="573489"/>
    <lineage>
        <taxon>Bacteria</taxon>
        <taxon>Bacillati</taxon>
        <taxon>Actinomycetota</taxon>
        <taxon>Actinomycetes</taxon>
        <taxon>Frankiales</taxon>
        <taxon>Frankiaceae</taxon>
        <taxon>Frankia</taxon>
    </lineage>
</organism>
<sequence length="182" mass="20548">MHARRRGRDGGPEVEDPAAEFVRAVYTEHGSALLAFISRMTGDRTKAEDVLQETLVRAWRHAGRLDTDERPLRPWLFTVAHRIVVDEHRARRARPAEVGPEHLEFLSAGNELDRALESWQVVEAFRALSTEHRAALVETYYLGRSVAEAAVNLGIPPGTVKSRVYYGLRALRLALEERGWAT</sequence>
<dbReference type="InterPro" id="IPR014284">
    <property type="entry name" value="RNA_pol_sigma-70_dom"/>
</dbReference>
<dbReference type="PROSITE" id="PS01063">
    <property type="entry name" value="SIGMA70_ECF"/>
    <property type="match status" value="1"/>
</dbReference>
<evidence type="ECO:0000259" key="8">
    <source>
        <dbReference type="Pfam" id="PF08281"/>
    </source>
</evidence>
<dbReference type="InterPro" id="IPR013324">
    <property type="entry name" value="RNA_pol_sigma_r3/r4-like"/>
</dbReference>
<comment type="caution">
    <text evidence="9">The sequence shown here is derived from an EMBL/GenBank/DDBJ whole genome shotgun (WGS) entry which is preliminary data.</text>
</comment>
<evidence type="ECO:0000313" key="10">
    <source>
        <dbReference type="Proteomes" id="UP001201873"/>
    </source>
</evidence>
<dbReference type="RefSeq" id="WP_248825229.1">
    <property type="nucleotide sequence ID" value="NZ_JALKFT010000012.1"/>
</dbReference>
<dbReference type="InterPro" id="IPR013325">
    <property type="entry name" value="RNA_pol_sigma_r2"/>
</dbReference>
<protein>
    <recommendedName>
        <fullName evidence="6">RNA polymerase sigma factor</fullName>
    </recommendedName>
</protein>
<name>A0ABT0JZC3_9ACTN</name>
<evidence type="ECO:0000256" key="4">
    <source>
        <dbReference type="ARBA" id="ARBA00023125"/>
    </source>
</evidence>
<dbReference type="Pfam" id="PF08281">
    <property type="entry name" value="Sigma70_r4_2"/>
    <property type="match status" value="1"/>
</dbReference>
<accession>A0ABT0JZC3</accession>
<evidence type="ECO:0000256" key="3">
    <source>
        <dbReference type="ARBA" id="ARBA00023082"/>
    </source>
</evidence>
<keyword evidence="4 6" id="KW-0238">DNA-binding</keyword>
<dbReference type="EMBL" id="JALKFT010000012">
    <property type="protein sequence ID" value="MCK9876886.1"/>
    <property type="molecule type" value="Genomic_DNA"/>
</dbReference>
<feature type="domain" description="RNA polymerase sigma factor 70 region 4 type 2" evidence="8">
    <location>
        <begin position="120"/>
        <end position="171"/>
    </location>
</feature>
<keyword evidence="10" id="KW-1185">Reference proteome</keyword>
<evidence type="ECO:0000256" key="1">
    <source>
        <dbReference type="ARBA" id="ARBA00010641"/>
    </source>
</evidence>
<dbReference type="InterPro" id="IPR007627">
    <property type="entry name" value="RNA_pol_sigma70_r2"/>
</dbReference>
<dbReference type="InterPro" id="IPR000838">
    <property type="entry name" value="RNA_pol_sigma70_ECF_CS"/>
</dbReference>
<comment type="similarity">
    <text evidence="1 6">Belongs to the sigma-70 factor family. ECF subfamily.</text>
</comment>
<dbReference type="InterPro" id="IPR013249">
    <property type="entry name" value="RNA_pol_sigma70_r4_t2"/>
</dbReference>
<evidence type="ECO:0000313" key="9">
    <source>
        <dbReference type="EMBL" id="MCK9876886.1"/>
    </source>
</evidence>
<proteinExistence type="inferred from homology"/>
<dbReference type="PANTHER" id="PTHR43133">
    <property type="entry name" value="RNA POLYMERASE ECF-TYPE SIGMA FACTO"/>
    <property type="match status" value="1"/>
</dbReference>
<evidence type="ECO:0000256" key="2">
    <source>
        <dbReference type="ARBA" id="ARBA00023015"/>
    </source>
</evidence>
<dbReference type="InterPro" id="IPR036388">
    <property type="entry name" value="WH-like_DNA-bd_sf"/>
</dbReference>
<dbReference type="Proteomes" id="UP001201873">
    <property type="component" value="Unassembled WGS sequence"/>
</dbReference>
<gene>
    <name evidence="9" type="ORF">MXD59_14030</name>
</gene>
<dbReference type="PANTHER" id="PTHR43133:SF52">
    <property type="entry name" value="ECF RNA POLYMERASE SIGMA FACTOR SIGL"/>
    <property type="match status" value="1"/>
</dbReference>
<evidence type="ECO:0000259" key="7">
    <source>
        <dbReference type="Pfam" id="PF04542"/>
    </source>
</evidence>
<dbReference type="InterPro" id="IPR039425">
    <property type="entry name" value="RNA_pol_sigma-70-like"/>
</dbReference>
<keyword evidence="3 6" id="KW-0731">Sigma factor</keyword>
<dbReference type="Gene3D" id="1.10.10.10">
    <property type="entry name" value="Winged helix-like DNA-binding domain superfamily/Winged helix DNA-binding domain"/>
    <property type="match status" value="1"/>
</dbReference>
<dbReference type="NCBIfam" id="TIGR02937">
    <property type="entry name" value="sigma70-ECF"/>
    <property type="match status" value="1"/>
</dbReference>